<organism evidence="1 2">
    <name type="scientific">Paraglaciecola agarilytica NO2</name>
    <dbReference type="NCBI Taxonomy" id="1125747"/>
    <lineage>
        <taxon>Bacteria</taxon>
        <taxon>Pseudomonadati</taxon>
        <taxon>Pseudomonadota</taxon>
        <taxon>Gammaproteobacteria</taxon>
        <taxon>Alteromonadales</taxon>
        <taxon>Alteromonadaceae</taxon>
        <taxon>Paraglaciecola</taxon>
    </lineage>
</organism>
<reference evidence="1 2" key="1">
    <citation type="journal article" date="2014" name="Environ. Microbiol.">
        <title>Comparative genomics of the marine bacterial genus Glaciecola reveals the high degree of genomic diversity and genomic characteristic for cold adaptation.</title>
        <authorList>
            <person name="Qin Q.L."/>
            <person name="Xie B.B."/>
            <person name="Yu Y."/>
            <person name="Shu Y.L."/>
            <person name="Rong J.C."/>
            <person name="Zhang Y.J."/>
            <person name="Zhao D.L."/>
            <person name="Chen X.L."/>
            <person name="Zhang X.Y."/>
            <person name="Chen B."/>
            <person name="Zhou B.C."/>
            <person name="Zhang Y.Z."/>
        </authorList>
    </citation>
    <scope>NUCLEOTIDE SEQUENCE [LARGE SCALE GENOMIC DNA]</scope>
    <source>
        <strain evidence="1 2">NO2</strain>
    </source>
</reference>
<evidence type="ECO:0000313" key="1">
    <source>
        <dbReference type="EMBL" id="GAC06729.1"/>
    </source>
</evidence>
<evidence type="ECO:0000313" key="2">
    <source>
        <dbReference type="Proteomes" id="UP000008372"/>
    </source>
</evidence>
<comment type="caution">
    <text evidence="1">The sequence shown here is derived from an EMBL/GenBank/DDBJ whole genome shotgun (WGS) entry which is preliminary data.</text>
</comment>
<keyword evidence="2" id="KW-1185">Reference proteome</keyword>
<protein>
    <submittedName>
        <fullName evidence="1">Uncharacterized protein</fullName>
    </submittedName>
</protein>
<dbReference type="Proteomes" id="UP000008372">
    <property type="component" value="Unassembled WGS sequence"/>
</dbReference>
<name>A0ABQ0IBJ4_9ALTE</name>
<dbReference type="EMBL" id="BAEK01000071">
    <property type="protein sequence ID" value="GAC06729.1"/>
    <property type="molecule type" value="Genomic_DNA"/>
</dbReference>
<sequence length="41" mass="5042">MMQFYIAHTDIFGHTPMLKVERDRLNKYSKVHYDDEQSIWP</sequence>
<gene>
    <name evidence="1" type="ORF">GAGA_3896</name>
</gene>
<accession>A0ABQ0IBJ4</accession>
<proteinExistence type="predicted"/>